<dbReference type="EC" id="1.3.1.1" evidence="8"/>
<comment type="catalytic activity">
    <reaction evidence="5">
        <text>5,6-dihydrouracil + NAD(+) = uracil + NADH + H(+)</text>
        <dbReference type="Rhea" id="RHEA:20189"/>
        <dbReference type="ChEBI" id="CHEBI:15378"/>
        <dbReference type="ChEBI" id="CHEBI:15901"/>
        <dbReference type="ChEBI" id="CHEBI:17568"/>
        <dbReference type="ChEBI" id="CHEBI:57540"/>
        <dbReference type="ChEBI" id="CHEBI:57945"/>
        <dbReference type="EC" id="1.3.1.1"/>
    </reaction>
</comment>
<evidence type="ECO:0000256" key="1">
    <source>
        <dbReference type="ARBA" id="ARBA00023002"/>
    </source>
</evidence>
<dbReference type="SUPFAM" id="SSF46548">
    <property type="entry name" value="alpha-helical ferredoxin"/>
    <property type="match status" value="1"/>
</dbReference>
<reference evidence="11" key="1">
    <citation type="submission" date="2022-07" db="EMBL/GenBank/DDBJ databases">
        <title>Enhanced cultured diversity of the mouse gut microbiota enables custom-made synthetic communities.</title>
        <authorList>
            <person name="Afrizal A."/>
        </authorList>
    </citation>
    <scope>NUCLEOTIDE SEQUENCE</scope>
    <source>
        <strain evidence="11">DSM 29482</strain>
    </source>
</reference>
<sequence>MTRTIDLEYGKSMKRKLNIRTAMEEASRCLLCHDAPCSRDCPAGTDPGSFIRSIRFRNIKGATETIRKNNILGGCCSLICPREKLCEEACSRTGIDKPIRIGELQEFAIEQEKIFGMEVLKAPKDKKKGKIACVGAGPASLACAAKLSLEGYDVTIFEAEEKPGGVLTYGINPSRLPQGVVEHDIKKIKDLGVKFVMNKRIDGKKDIKKLKDDFDAIHIGVGLGKSKEIENKYINKNIDGVINALDFLKTARENNGKIDIGEDVIVVGGGDVAMDCAMTAKQIGTNISIVYRRTIEEAPASYEELEIVQKMGIPIITNFAPEKTIEENGRLAGVSFRSRDGHSTMNFKVDKLILAIGQEASLGYRDLKLSDGIFASGDLINGGETVVQAVADGKKAALDIIDYLNKKEAK</sequence>
<evidence type="ECO:0000259" key="10">
    <source>
        <dbReference type="Pfam" id="PF14691"/>
    </source>
</evidence>
<dbReference type="AlphaFoldDB" id="A0A9X2S6F7"/>
<dbReference type="InterPro" id="IPR036188">
    <property type="entry name" value="FAD/NAD-bd_sf"/>
</dbReference>
<organism evidence="11 12">
    <name type="scientific">Anaerosalibacter massiliensis</name>
    <dbReference type="NCBI Taxonomy" id="1347392"/>
    <lineage>
        <taxon>Bacteria</taxon>
        <taxon>Bacillati</taxon>
        <taxon>Bacillota</taxon>
        <taxon>Tissierellia</taxon>
        <taxon>Tissierellales</taxon>
        <taxon>Sporanaerobacteraceae</taxon>
        <taxon>Anaerosalibacter</taxon>
    </lineage>
</organism>
<dbReference type="Gene3D" id="3.50.50.60">
    <property type="entry name" value="FAD/NAD(P)-binding domain"/>
    <property type="match status" value="2"/>
</dbReference>
<keyword evidence="12" id="KW-1185">Reference proteome</keyword>
<dbReference type="GO" id="GO:0051536">
    <property type="term" value="F:iron-sulfur cluster binding"/>
    <property type="evidence" value="ECO:0007669"/>
    <property type="project" value="InterPro"/>
</dbReference>
<dbReference type="OrthoDB" id="9803192at2"/>
<dbReference type="RefSeq" id="WP_042681276.1">
    <property type="nucleotide sequence ID" value="NZ_CABKTM010000043.1"/>
</dbReference>
<evidence type="ECO:0000313" key="11">
    <source>
        <dbReference type="EMBL" id="MCR2043006.1"/>
    </source>
</evidence>
<feature type="domain" description="FAD/NAD(P)-binding" evidence="9">
    <location>
        <begin position="130"/>
        <end position="362"/>
    </location>
</feature>
<protein>
    <recommendedName>
        <fullName evidence="8">dihydrouracil dehydrogenase (NAD(+))</fullName>
        <ecNumber evidence="8">1.3.1.1</ecNumber>
    </recommendedName>
    <alternativeName>
        <fullName evidence="3">Dihydrothymine dehydrogenase</fullName>
    </alternativeName>
    <alternativeName>
        <fullName evidence="2">Dihydrouracil dehydrogenase</fullName>
    </alternativeName>
</protein>
<dbReference type="GO" id="GO:0004159">
    <property type="term" value="F:dihydropyrimidine dehydrogenase (NAD+) activity"/>
    <property type="evidence" value="ECO:0007669"/>
    <property type="project" value="UniProtKB-EC"/>
</dbReference>
<dbReference type="PRINTS" id="PR00419">
    <property type="entry name" value="ADXRDTASE"/>
</dbReference>
<evidence type="ECO:0000256" key="8">
    <source>
        <dbReference type="ARBA" id="ARBA00049728"/>
    </source>
</evidence>
<dbReference type="InterPro" id="IPR023753">
    <property type="entry name" value="FAD/NAD-binding_dom"/>
</dbReference>
<evidence type="ECO:0000256" key="2">
    <source>
        <dbReference type="ARBA" id="ARBA00030119"/>
    </source>
</evidence>
<evidence type="ECO:0000256" key="6">
    <source>
        <dbReference type="ARBA" id="ARBA00049578"/>
    </source>
</evidence>
<accession>A0A9X2S6F7</accession>
<comment type="subunit">
    <text evidence="7">Heterotetramer of 2 PreA and 2 PreT subunits.</text>
</comment>
<dbReference type="Pfam" id="PF07992">
    <property type="entry name" value="Pyr_redox_2"/>
    <property type="match status" value="1"/>
</dbReference>
<proteinExistence type="predicted"/>
<feature type="domain" description="Dihydroprymidine dehydrogenase" evidence="10">
    <location>
        <begin position="12"/>
        <end position="112"/>
    </location>
</feature>
<dbReference type="SUPFAM" id="SSF51971">
    <property type="entry name" value="Nucleotide-binding domain"/>
    <property type="match status" value="1"/>
</dbReference>
<dbReference type="Proteomes" id="UP001142078">
    <property type="component" value="Unassembled WGS sequence"/>
</dbReference>
<evidence type="ECO:0000256" key="7">
    <source>
        <dbReference type="ARBA" id="ARBA00049714"/>
    </source>
</evidence>
<evidence type="ECO:0000256" key="5">
    <source>
        <dbReference type="ARBA" id="ARBA00048792"/>
    </source>
</evidence>
<name>A0A9X2S6F7_9FIRM</name>
<dbReference type="Pfam" id="PF14691">
    <property type="entry name" value="Fer4_20"/>
    <property type="match status" value="1"/>
</dbReference>
<comment type="function">
    <text evidence="6">Involved in pyrimidine base degradation. Catalyzes physiologically the reduction of uracil to 5,6-dihydrouracil (DHU) by using NADH as a specific cosubstrate. It also catalyzes the reverse reaction and the reduction of thymine to 5,6-dihydrothymine (DHT).</text>
</comment>
<gene>
    <name evidence="11" type="ORF">NSA23_02625</name>
</gene>
<comment type="caution">
    <text evidence="11">The sequence shown here is derived from an EMBL/GenBank/DDBJ whole genome shotgun (WGS) entry which is preliminary data.</text>
</comment>
<dbReference type="Gene3D" id="1.10.1060.10">
    <property type="entry name" value="Alpha-helical ferredoxin"/>
    <property type="match status" value="1"/>
</dbReference>
<dbReference type="InterPro" id="IPR009051">
    <property type="entry name" value="Helical_ferredxn"/>
</dbReference>
<evidence type="ECO:0000313" key="12">
    <source>
        <dbReference type="Proteomes" id="UP001142078"/>
    </source>
</evidence>
<dbReference type="PANTHER" id="PTHR43073:SF2">
    <property type="entry name" value="DIHYDROPYRIMIDINE DEHYDROGENASE [NADP(+)]"/>
    <property type="match status" value="1"/>
</dbReference>
<evidence type="ECO:0000259" key="9">
    <source>
        <dbReference type="Pfam" id="PF07992"/>
    </source>
</evidence>
<evidence type="ECO:0000256" key="4">
    <source>
        <dbReference type="ARBA" id="ARBA00047685"/>
    </source>
</evidence>
<dbReference type="PANTHER" id="PTHR43073">
    <property type="entry name" value="DIHYDROPYRIMIDINE DEHYDROGENASE [NADP(+)]"/>
    <property type="match status" value="1"/>
</dbReference>
<comment type="catalytic activity">
    <reaction evidence="4">
        <text>5,6-dihydrothymine + NAD(+) = thymine + NADH + H(+)</text>
        <dbReference type="Rhea" id="RHEA:28791"/>
        <dbReference type="ChEBI" id="CHEBI:15378"/>
        <dbReference type="ChEBI" id="CHEBI:17821"/>
        <dbReference type="ChEBI" id="CHEBI:27468"/>
        <dbReference type="ChEBI" id="CHEBI:57540"/>
        <dbReference type="ChEBI" id="CHEBI:57945"/>
        <dbReference type="EC" id="1.3.1.1"/>
    </reaction>
</comment>
<evidence type="ECO:0000256" key="3">
    <source>
        <dbReference type="ARBA" id="ARBA00032722"/>
    </source>
</evidence>
<dbReference type="EMBL" id="JANJZL010000001">
    <property type="protein sequence ID" value="MCR2043006.1"/>
    <property type="molecule type" value="Genomic_DNA"/>
</dbReference>
<dbReference type="InterPro" id="IPR028261">
    <property type="entry name" value="DPD_II"/>
</dbReference>
<keyword evidence="1" id="KW-0560">Oxidoreductase</keyword>